<dbReference type="RefSeq" id="WP_122285127.1">
    <property type="nucleotide sequence ID" value="NZ_RBRV01000115.1"/>
</dbReference>
<dbReference type="EMBL" id="RBTT01000096">
    <property type="protein sequence ID" value="RMU10442.1"/>
    <property type="molecule type" value="Genomic_DNA"/>
</dbReference>
<dbReference type="InterPro" id="IPR013762">
    <property type="entry name" value="Integrase-like_cat_sf"/>
</dbReference>
<proteinExistence type="predicted"/>
<dbReference type="AlphaFoldDB" id="A0A3M5RN56"/>
<protein>
    <submittedName>
        <fullName evidence="4">Integrase</fullName>
    </submittedName>
</protein>
<reference evidence="4 5" key="1">
    <citation type="submission" date="2018-08" db="EMBL/GenBank/DDBJ databases">
        <title>Recombination of ecologically and evolutionarily significant loci maintains genetic cohesion in the Pseudomonas syringae species complex.</title>
        <authorList>
            <person name="Dillon M."/>
            <person name="Thakur S."/>
            <person name="Almeida R.N.D."/>
            <person name="Weir B.S."/>
            <person name="Guttman D.S."/>
        </authorList>
    </citation>
    <scope>NUCLEOTIDE SEQUENCE [LARGE SCALE GENOMIC DNA]</scope>
    <source>
        <strain evidence="4 5">ICMP 9829</strain>
    </source>
</reference>
<dbReference type="GO" id="GO:0015074">
    <property type="term" value="P:DNA integration"/>
    <property type="evidence" value="ECO:0007669"/>
    <property type="project" value="InterPro"/>
</dbReference>
<dbReference type="InterPro" id="IPR011010">
    <property type="entry name" value="DNA_brk_join_enz"/>
</dbReference>
<dbReference type="GO" id="GO:0003677">
    <property type="term" value="F:DNA binding"/>
    <property type="evidence" value="ECO:0007669"/>
    <property type="project" value="InterPro"/>
</dbReference>
<sequence length="483" mass="56158">MQIMKMPPLTAIKIKVEYQSPTRLKKIRLPGLITSQGVLVSLLQYLSEKTRSNSWRAKVTSSVAMLLDYITLSGIPFHNPTTLLKSFRAALKSGTIDLNLEDPTGLYWPNRSQENADDIICLLTGYTDWLTKQPGHSGVVMNPIREATKHEEKLNWCAYHHRQDNKLLSHLTSDEEREMNHFRREVGRERASPVILDEVKRFPQEHFNTLIDDGCLVASSRSEHKHLRIDYKSQAMTLLMHYGGLRKSELFHIYLDDIEIDVERCEAIVRVHHPSKGRAPEKGYKDREDYLLRKFRMKPRTDYLKSESLHAGWKAPTTNKQMFFTIDFYPPSKSQEFLLAFQNYLLYQRVDAGGRHPFAFTNSKGRPESIKNFQRLHRAAVERIGLRCYKYDGTSEHGHRHAYGYRLAENGFSQIEIQRSMRHAHPDSCLVYLQPTDQEVRERMRTVESRNNAKQTAENCATEEYAPPGRPIASYRRITRPRN</sequence>
<organism evidence="4 5">
    <name type="scientific">Pseudomonas syringae pv. coriandricola</name>
    <dbReference type="NCBI Taxonomy" id="264453"/>
    <lineage>
        <taxon>Bacteria</taxon>
        <taxon>Pseudomonadati</taxon>
        <taxon>Pseudomonadota</taxon>
        <taxon>Gammaproteobacteria</taxon>
        <taxon>Pseudomonadales</taxon>
        <taxon>Pseudomonadaceae</taxon>
        <taxon>Pseudomonas</taxon>
    </lineage>
</organism>
<feature type="region of interest" description="Disordered" evidence="2">
    <location>
        <begin position="464"/>
        <end position="483"/>
    </location>
</feature>
<dbReference type="SUPFAM" id="SSF56349">
    <property type="entry name" value="DNA breaking-rejoining enzymes"/>
    <property type="match status" value="1"/>
</dbReference>
<accession>A0A3M5RN56</accession>
<name>A0A3M5RN56_9PSED</name>
<evidence type="ECO:0000313" key="5">
    <source>
        <dbReference type="Proteomes" id="UP000274212"/>
    </source>
</evidence>
<keyword evidence="1" id="KW-0233">DNA recombination</keyword>
<evidence type="ECO:0000256" key="1">
    <source>
        <dbReference type="ARBA" id="ARBA00023172"/>
    </source>
</evidence>
<dbReference type="NCBIfam" id="NF040693">
    <property type="entry name" value="recomb_GmtY"/>
    <property type="match status" value="1"/>
</dbReference>
<gene>
    <name evidence="4" type="ORF">ALP36_03230</name>
</gene>
<evidence type="ECO:0000256" key="2">
    <source>
        <dbReference type="SAM" id="MobiDB-lite"/>
    </source>
</evidence>
<dbReference type="GO" id="GO:0006310">
    <property type="term" value="P:DNA recombination"/>
    <property type="evidence" value="ECO:0007669"/>
    <property type="project" value="UniProtKB-KW"/>
</dbReference>
<evidence type="ECO:0000259" key="3">
    <source>
        <dbReference type="PROSITE" id="PS51898"/>
    </source>
</evidence>
<feature type="domain" description="Tyr recombinase" evidence="3">
    <location>
        <begin position="197"/>
        <end position="445"/>
    </location>
</feature>
<dbReference type="Proteomes" id="UP000274212">
    <property type="component" value="Unassembled WGS sequence"/>
</dbReference>
<dbReference type="PROSITE" id="PS51898">
    <property type="entry name" value="TYR_RECOMBINASE"/>
    <property type="match status" value="1"/>
</dbReference>
<evidence type="ECO:0000313" key="4">
    <source>
        <dbReference type="EMBL" id="RMU10442.1"/>
    </source>
</evidence>
<dbReference type="Gene3D" id="1.10.443.10">
    <property type="entry name" value="Intergrase catalytic core"/>
    <property type="match status" value="1"/>
</dbReference>
<dbReference type="CDD" id="cd00397">
    <property type="entry name" value="DNA_BRE_C"/>
    <property type="match status" value="1"/>
</dbReference>
<comment type="caution">
    <text evidence="4">The sequence shown here is derived from an EMBL/GenBank/DDBJ whole genome shotgun (WGS) entry which is preliminary data.</text>
</comment>
<dbReference type="Pfam" id="PF00589">
    <property type="entry name" value="Phage_integrase"/>
    <property type="match status" value="1"/>
</dbReference>
<dbReference type="InterPro" id="IPR002104">
    <property type="entry name" value="Integrase_catalytic"/>
</dbReference>